<dbReference type="SUPFAM" id="SSF53756">
    <property type="entry name" value="UDP-Glycosyltransferase/glycogen phosphorylase"/>
    <property type="match status" value="1"/>
</dbReference>
<keyword evidence="1" id="KW-0808">Transferase</keyword>
<reference evidence="1" key="1">
    <citation type="journal article" date="2014" name="Genome Biol. Evol.">
        <title>Pangenome evidence for extensive interdomain horizontal transfer affecting lineage core and shell genes in uncultured planktonic thaumarchaeota and euryarchaeota.</title>
        <authorList>
            <person name="Deschamps P."/>
            <person name="Zivanovic Y."/>
            <person name="Moreira D."/>
            <person name="Rodriguez-Valera F."/>
            <person name="Lopez-Garcia P."/>
        </authorList>
    </citation>
    <scope>NUCLEOTIDE SEQUENCE</scope>
</reference>
<name>A0A075H4T1_9ARCH</name>
<dbReference type="Gene3D" id="3.40.50.2000">
    <property type="entry name" value="Glycogen Phosphorylase B"/>
    <property type="match status" value="2"/>
</dbReference>
<dbReference type="PANTHER" id="PTHR45947">
    <property type="entry name" value="SULFOQUINOVOSYL TRANSFERASE SQD2"/>
    <property type="match status" value="1"/>
</dbReference>
<dbReference type="InterPro" id="IPR050194">
    <property type="entry name" value="Glycosyltransferase_grp1"/>
</dbReference>
<sequence length="355" mass="40157">MKLLIAAGATQKFVYMKALSDAVSRLGVECKLVKESEYAAGFPSKNILEWFSNKKFKKLISEFKPDAVFVDRQSHFGLESIKAGIPLFVYLRGHFWLEQEWAKKTIYKDPIMKTVIDLRAKTAEKCFRDSTAILPITKYLEGVVKEHYPNKPTDILSEGMDASLWYPQEGMNLKHPCVGLLQYSNWWGKTKEMMILPKVLEALPHVTFYWVGGGGAYQEKILSLLEKYDNFKFLGRLQYPDQVRQYLTEIDVYALVTGLDTLGVTVLEASLMKKPVVATDAAAIPEVIKNGITGYTAKEGDAVDLVEKLTILLNDKKIASEMSIAGYEFVKSNFSWDKMATDLLSVINKHLNKVK</sequence>
<evidence type="ECO:0000313" key="1">
    <source>
        <dbReference type="EMBL" id="AIF11064.1"/>
    </source>
</evidence>
<accession>A0A075H4T1</accession>
<gene>
    <name evidence="1" type="primary">pimB</name>
</gene>
<dbReference type="EMBL" id="KF900908">
    <property type="protein sequence ID" value="AIF11064.1"/>
    <property type="molecule type" value="Genomic_DNA"/>
</dbReference>
<dbReference type="GO" id="GO:0016757">
    <property type="term" value="F:glycosyltransferase activity"/>
    <property type="evidence" value="ECO:0007669"/>
    <property type="project" value="TreeGrafter"/>
</dbReference>
<dbReference type="Pfam" id="PF13692">
    <property type="entry name" value="Glyco_trans_1_4"/>
    <property type="match status" value="1"/>
</dbReference>
<organism evidence="1">
    <name type="scientific">uncultured marine thaumarchaeote KM3_48_E01</name>
    <dbReference type="NCBI Taxonomy" id="1456170"/>
    <lineage>
        <taxon>Archaea</taxon>
        <taxon>Nitrososphaerota</taxon>
        <taxon>environmental samples</taxon>
    </lineage>
</organism>
<dbReference type="AlphaFoldDB" id="A0A075H4T1"/>
<proteinExistence type="predicted"/>
<dbReference type="PANTHER" id="PTHR45947:SF15">
    <property type="entry name" value="TEICHURONIC ACID BIOSYNTHESIS GLYCOSYLTRANSFERASE TUAC-RELATED"/>
    <property type="match status" value="1"/>
</dbReference>
<dbReference type="CDD" id="cd03801">
    <property type="entry name" value="GT4_PimA-like"/>
    <property type="match status" value="1"/>
</dbReference>
<protein>
    <submittedName>
        <fullName evidence="1">Glycosyl transferase family protein (PimB)</fullName>
    </submittedName>
</protein>